<dbReference type="Pfam" id="PF01261">
    <property type="entry name" value="AP_endonuc_2"/>
    <property type="match status" value="1"/>
</dbReference>
<feature type="domain" description="Xylose isomerase-like TIM barrel" evidence="1">
    <location>
        <begin position="21"/>
        <end position="244"/>
    </location>
</feature>
<dbReference type="EMBL" id="CP102290">
    <property type="protein sequence ID" value="UWP58270.1"/>
    <property type="molecule type" value="Genomic_DNA"/>
</dbReference>
<gene>
    <name evidence="2" type="ORF">NQ502_12875</name>
</gene>
<sequence length="271" mass="30504">MDFKIGIVEWAFPFPGPYGLKIAADMGIEGMELDFGDYETGFKLSNPVIQKAYLECGREYGVEFPSIALNALNAHGMRNERDTYDGMIAVETIYRGVQAAADMGIPIVQVPSFDDGAIKSEEDFWNTCEKVRLACDLAKRHGIVIAFENVLSAKESLRMIREVGCDNLKIFYDSQNYHLEKGYSQQEILSELKDHICQIHIKDGFNQTISSALLGKGDTGFYKTVQLIKASHCATWLLLENYYNQKPLSLLNADAFSLLEEDIRTVRRAFA</sequence>
<evidence type="ECO:0000313" key="3">
    <source>
        <dbReference type="Proteomes" id="UP001060164"/>
    </source>
</evidence>
<dbReference type="RefSeq" id="WP_028529935.1">
    <property type="nucleotide sequence ID" value="NZ_CABLBR010000037.1"/>
</dbReference>
<organism evidence="2 3">
    <name type="scientific">Ruminococcus gauvreauii</name>
    <dbReference type="NCBI Taxonomy" id="438033"/>
    <lineage>
        <taxon>Bacteria</taxon>
        <taxon>Bacillati</taxon>
        <taxon>Bacillota</taxon>
        <taxon>Clostridia</taxon>
        <taxon>Eubacteriales</taxon>
        <taxon>Oscillospiraceae</taxon>
        <taxon>Ruminococcus</taxon>
    </lineage>
</organism>
<dbReference type="InterPro" id="IPR050312">
    <property type="entry name" value="IolE/XylAMocC-like"/>
</dbReference>
<dbReference type="PANTHER" id="PTHR12110:SF41">
    <property type="entry name" value="INOSOSE DEHYDRATASE"/>
    <property type="match status" value="1"/>
</dbReference>
<dbReference type="Gene3D" id="3.20.20.150">
    <property type="entry name" value="Divalent-metal-dependent TIM barrel enzymes"/>
    <property type="match status" value="1"/>
</dbReference>
<dbReference type="Proteomes" id="UP001060164">
    <property type="component" value="Chromosome"/>
</dbReference>
<dbReference type="InterPro" id="IPR013022">
    <property type="entry name" value="Xyl_isomerase-like_TIM-brl"/>
</dbReference>
<evidence type="ECO:0000259" key="1">
    <source>
        <dbReference type="Pfam" id="PF01261"/>
    </source>
</evidence>
<dbReference type="GO" id="GO:0016853">
    <property type="term" value="F:isomerase activity"/>
    <property type="evidence" value="ECO:0007669"/>
    <property type="project" value="UniProtKB-KW"/>
</dbReference>
<evidence type="ECO:0000313" key="2">
    <source>
        <dbReference type="EMBL" id="UWP58270.1"/>
    </source>
</evidence>
<keyword evidence="3" id="KW-1185">Reference proteome</keyword>
<name>A0ABY5VCJ6_9FIRM</name>
<reference evidence="2" key="1">
    <citation type="journal article" date="2022" name="Cell">
        <title>Design, construction, and in vivo augmentation of a complex gut microbiome.</title>
        <authorList>
            <person name="Cheng A.G."/>
            <person name="Ho P.Y."/>
            <person name="Aranda-Diaz A."/>
            <person name="Jain S."/>
            <person name="Yu F.B."/>
            <person name="Meng X."/>
            <person name="Wang M."/>
            <person name="Iakiviak M."/>
            <person name="Nagashima K."/>
            <person name="Zhao A."/>
            <person name="Murugkar P."/>
            <person name="Patil A."/>
            <person name="Atabakhsh K."/>
            <person name="Weakley A."/>
            <person name="Yan J."/>
            <person name="Brumbaugh A.R."/>
            <person name="Higginbottom S."/>
            <person name="Dimas A."/>
            <person name="Shiver A.L."/>
            <person name="Deutschbauer A."/>
            <person name="Neff N."/>
            <person name="Sonnenburg J.L."/>
            <person name="Huang K.C."/>
            <person name="Fischbach M.A."/>
        </authorList>
    </citation>
    <scope>NUCLEOTIDE SEQUENCE</scope>
    <source>
        <strain evidence="2">DSM 19829</strain>
    </source>
</reference>
<dbReference type="SUPFAM" id="SSF51658">
    <property type="entry name" value="Xylose isomerase-like"/>
    <property type="match status" value="1"/>
</dbReference>
<proteinExistence type="predicted"/>
<accession>A0ABY5VCJ6</accession>
<dbReference type="InterPro" id="IPR036237">
    <property type="entry name" value="Xyl_isomerase-like_sf"/>
</dbReference>
<dbReference type="PANTHER" id="PTHR12110">
    <property type="entry name" value="HYDROXYPYRUVATE ISOMERASE"/>
    <property type="match status" value="1"/>
</dbReference>
<protein>
    <submittedName>
        <fullName evidence="2">Sugar phosphate isomerase/epimerase</fullName>
    </submittedName>
</protein>
<keyword evidence="2" id="KW-0413">Isomerase</keyword>